<gene>
    <name evidence="1" type="ORF">PDTA9734_47570</name>
</gene>
<organism evidence="1 2">
    <name type="scientific">Phytobacter diazotrophicus</name>
    <dbReference type="NCBI Taxonomy" id="395631"/>
    <lineage>
        <taxon>Bacteria</taxon>
        <taxon>Pseudomonadati</taxon>
        <taxon>Pseudomonadota</taxon>
        <taxon>Gammaproteobacteria</taxon>
        <taxon>Enterobacterales</taxon>
        <taxon>Enterobacteriaceae</taxon>
        <taxon>Phytobacter</taxon>
    </lineage>
</organism>
<keyword evidence="2" id="KW-1185">Reference proteome</keyword>
<protein>
    <submittedName>
        <fullName evidence="1">Uncharacterized protein</fullName>
    </submittedName>
</protein>
<reference evidence="1 2" key="1">
    <citation type="submission" date="2021-12" db="EMBL/GenBank/DDBJ databases">
        <title>Complete genome sequence of Phytobacter diazotrophicus TA9734.</title>
        <authorList>
            <person name="Kubota H."/>
            <person name="Nakayama Y."/>
            <person name="Ariyoshi T."/>
        </authorList>
    </citation>
    <scope>NUCLEOTIDE SEQUENCE [LARGE SCALE GENOMIC DNA]</scope>
    <source>
        <strain evidence="1 2">TA9734</strain>
    </source>
</reference>
<name>A0ABN6LZM9_9ENTR</name>
<dbReference type="Proteomes" id="UP001320460">
    <property type="component" value="Chromosome"/>
</dbReference>
<evidence type="ECO:0000313" key="1">
    <source>
        <dbReference type="EMBL" id="BDD53270.1"/>
    </source>
</evidence>
<sequence>MIFFATRGSMTMVKRHRNDYVMHLYFDVFPLLRSKKNVQQGIVNRLYVLFMNTAARIYKLMPALLLEFVPTHR</sequence>
<dbReference type="EMBL" id="AP025334">
    <property type="protein sequence ID" value="BDD53270.1"/>
    <property type="molecule type" value="Genomic_DNA"/>
</dbReference>
<evidence type="ECO:0000313" key="2">
    <source>
        <dbReference type="Proteomes" id="UP001320460"/>
    </source>
</evidence>
<proteinExistence type="predicted"/>
<accession>A0ABN6LZM9</accession>